<dbReference type="CDD" id="cd06186">
    <property type="entry name" value="NOX_Duox_like_FAD_NADP"/>
    <property type="match status" value="1"/>
</dbReference>
<comment type="caution">
    <text evidence="9">The sequence shown here is derived from an EMBL/GenBank/DDBJ whole genome shotgun (WGS) entry which is preliminary data.</text>
</comment>
<dbReference type="PROSITE" id="PS51384">
    <property type="entry name" value="FAD_FR"/>
    <property type="match status" value="1"/>
</dbReference>
<gene>
    <name evidence="9" type="ORF">INT44_000184</name>
</gene>
<protein>
    <recommendedName>
        <fullName evidence="8">FAD-binding FR-type domain-containing protein</fullName>
    </recommendedName>
</protein>
<dbReference type="InterPro" id="IPR013130">
    <property type="entry name" value="Fe3_Rdtase_TM_dom"/>
</dbReference>
<dbReference type="AlphaFoldDB" id="A0A8H7PHZ0"/>
<dbReference type="GO" id="GO:0006811">
    <property type="term" value="P:monoatomic ion transport"/>
    <property type="evidence" value="ECO:0007669"/>
    <property type="project" value="UniProtKB-KW"/>
</dbReference>
<name>A0A8H7PHZ0_9FUNG</name>
<dbReference type="SFLD" id="SFLDS00052">
    <property type="entry name" value="Ferric_Reductase_Domain"/>
    <property type="match status" value="1"/>
</dbReference>
<evidence type="ECO:0000313" key="10">
    <source>
        <dbReference type="Proteomes" id="UP000612746"/>
    </source>
</evidence>
<dbReference type="OrthoDB" id="167398at2759"/>
<dbReference type="SFLD" id="SFLDG01168">
    <property type="entry name" value="Ferric_reductase_subgroup_(FRE"/>
    <property type="match status" value="1"/>
</dbReference>
<dbReference type="Pfam" id="PF01794">
    <property type="entry name" value="Ferric_reduct"/>
    <property type="match status" value="1"/>
</dbReference>
<dbReference type="GO" id="GO:0005886">
    <property type="term" value="C:plasma membrane"/>
    <property type="evidence" value="ECO:0007669"/>
    <property type="project" value="TreeGrafter"/>
</dbReference>
<proteinExistence type="predicted"/>
<evidence type="ECO:0000256" key="6">
    <source>
        <dbReference type="ARBA" id="ARBA00023136"/>
    </source>
</evidence>
<evidence type="ECO:0000313" key="9">
    <source>
        <dbReference type="EMBL" id="KAG2174070.1"/>
    </source>
</evidence>
<comment type="subcellular location">
    <subcellularLocation>
        <location evidence="1">Membrane</location>
        <topology evidence="1">Multi-pass membrane protein</topology>
    </subcellularLocation>
</comment>
<keyword evidence="10" id="KW-1185">Reference proteome</keyword>
<reference evidence="9" key="1">
    <citation type="submission" date="2020-12" db="EMBL/GenBank/DDBJ databases">
        <title>Metabolic potential, ecology and presence of endohyphal bacteria is reflected in genomic diversity of Mucoromycotina.</title>
        <authorList>
            <person name="Muszewska A."/>
            <person name="Okrasinska A."/>
            <person name="Steczkiewicz K."/>
            <person name="Drgas O."/>
            <person name="Orlowska M."/>
            <person name="Perlinska-Lenart U."/>
            <person name="Aleksandrzak-Piekarczyk T."/>
            <person name="Szatraj K."/>
            <person name="Zielenkiewicz U."/>
            <person name="Pilsyk S."/>
            <person name="Malc E."/>
            <person name="Mieczkowski P."/>
            <person name="Kruszewska J.S."/>
            <person name="Biernat P."/>
            <person name="Pawlowska J."/>
        </authorList>
    </citation>
    <scope>NUCLEOTIDE SEQUENCE</scope>
    <source>
        <strain evidence="9">WA0000051536</strain>
    </source>
</reference>
<feature type="transmembrane region" description="Helical" evidence="7">
    <location>
        <begin position="88"/>
        <end position="108"/>
    </location>
</feature>
<dbReference type="EMBL" id="JAEPRA010000017">
    <property type="protein sequence ID" value="KAG2174070.1"/>
    <property type="molecule type" value="Genomic_DNA"/>
</dbReference>
<organism evidence="9 10">
    <name type="scientific">Umbelopsis vinacea</name>
    <dbReference type="NCBI Taxonomy" id="44442"/>
    <lineage>
        <taxon>Eukaryota</taxon>
        <taxon>Fungi</taxon>
        <taxon>Fungi incertae sedis</taxon>
        <taxon>Mucoromycota</taxon>
        <taxon>Mucoromycotina</taxon>
        <taxon>Umbelopsidomycetes</taxon>
        <taxon>Umbelopsidales</taxon>
        <taxon>Umbelopsidaceae</taxon>
        <taxon>Umbelopsis</taxon>
    </lineage>
</organism>
<dbReference type="PANTHER" id="PTHR11972">
    <property type="entry name" value="NADPH OXIDASE"/>
    <property type="match status" value="1"/>
</dbReference>
<keyword evidence="5" id="KW-0406">Ion transport</keyword>
<dbReference type="InterPro" id="IPR050369">
    <property type="entry name" value="RBOH/FRE"/>
</dbReference>
<feature type="transmembrane region" description="Helical" evidence="7">
    <location>
        <begin position="15"/>
        <end position="35"/>
    </location>
</feature>
<accession>A0A8H7PHZ0</accession>
<dbReference type="PRINTS" id="PR00466">
    <property type="entry name" value="GP91PHOX"/>
</dbReference>
<feature type="domain" description="FAD-binding FR-type" evidence="8">
    <location>
        <begin position="262"/>
        <end position="425"/>
    </location>
</feature>
<dbReference type="Pfam" id="PF08022">
    <property type="entry name" value="FAD_binding_8"/>
    <property type="match status" value="1"/>
</dbReference>
<dbReference type="InterPro" id="IPR017927">
    <property type="entry name" value="FAD-bd_FR_type"/>
</dbReference>
<dbReference type="GO" id="GO:0016491">
    <property type="term" value="F:oxidoreductase activity"/>
    <property type="evidence" value="ECO:0007669"/>
    <property type="project" value="UniProtKB-KW"/>
</dbReference>
<feature type="transmembrane region" description="Helical" evidence="7">
    <location>
        <begin position="202"/>
        <end position="218"/>
    </location>
</feature>
<dbReference type="InterPro" id="IPR039261">
    <property type="entry name" value="FNR_nucleotide-bd"/>
</dbReference>
<dbReference type="Gene3D" id="3.40.50.80">
    <property type="entry name" value="Nucleotide-binding domain of ferredoxin-NADP reductase (FNR) module"/>
    <property type="match status" value="1"/>
</dbReference>
<keyword evidence="6 7" id="KW-0472">Membrane</keyword>
<feature type="transmembrane region" description="Helical" evidence="7">
    <location>
        <begin position="230"/>
        <end position="247"/>
    </location>
</feature>
<feature type="transmembrane region" description="Helical" evidence="7">
    <location>
        <begin position="170"/>
        <end position="190"/>
    </location>
</feature>
<evidence type="ECO:0000256" key="2">
    <source>
        <dbReference type="ARBA" id="ARBA00022692"/>
    </source>
</evidence>
<feature type="transmembrane region" description="Helical" evidence="7">
    <location>
        <begin position="120"/>
        <end position="142"/>
    </location>
</feature>
<dbReference type="InterPro" id="IPR000778">
    <property type="entry name" value="Cyt_b245_heavy_chain"/>
</dbReference>
<evidence type="ECO:0000256" key="4">
    <source>
        <dbReference type="ARBA" id="ARBA00023002"/>
    </source>
</evidence>
<evidence type="ECO:0000256" key="3">
    <source>
        <dbReference type="ARBA" id="ARBA00022989"/>
    </source>
</evidence>
<dbReference type="SUPFAM" id="SSF52343">
    <property type="entry name" value="Ferredoxin reductase-like, C-terminal NADP-linked domain"/>
    <property type="match status" value="1"/>
</dbReference>
<keyword evidence="4" id="KW-0560">Oxidoreductase</keyword>
<dbReference type="InterPro" id="IPR013112">
    <property type="entry name" value="FAD-bd_8"/>
</dbReference>
<keyword evidence="5" id="KW-0813">Transport</keyword>
<evidence type="ECO:0000259" key="8">
    <source>
        <dbReference type="PROSITE" id="PS51384"/>
    </source>
</evidence>
<evidence type="ECO:0000256" key="5">
    <source>
        <dbReference type="ARBA" id="ARBA00023065"/>
    </source>
</evidence>
<dbReference type="Proteomes" id="UP000612746">
    <property type="component" value="Unassembled WGS sequence"/>
</dbReference>
<sequence>MLYELEFNPTKHRSIITGCSYILTIITIFIVYSGLQQYQQWYRRSKQKAHAVGKFNSPILSRTSRWGRWLNHSFRIPLFSPNIDAKSLLYILLLIVFNAVFILEIPISVYSQQRLLMVNIYYASLRCAILGVANISLAMTLATRNSIIKLLSTKSFDEVMPLHRWHATMGLTEIAIHIFTQIYGLIPIIRTGTFFNAENGDLITGFMAAIGLLCIFLGSREFIRRRYFEVFYISHVFGILLFIGAGFSHQYAVIVFVAPSVFFYFCDRIIRALRTCTSPTRIIDVAVPNQKDITQIVFTKDGHYTKAYPGQFVFVSLNDGTRLSRFVNFFNWHPFTLSEVFSRNVSEVHNHDKETTTTGVHRYSDLDSEIGKRTVVAKKEDGPLQASVHIKGLGNMTRRLHSQASNEPQRLKMRIDGPYGSTATALEMNQVVTFFEAGIGITPSLTMFRDLVDKCAQDPLMVHTTHIYFIWVTASIELAEIFMPQLLQSVHVAYGAINPPQLHFQLYLTTRLPMGMYENPLPHCDVIQGRPKLLEIVTRIDEDHLDSSIAAQVCGPTDFMREVNNSCNARGWRVRQETFEF</sequence>
<evidence type="ECO:0000256" key="1">
    <source>
        <dbReference type="ARBA" id="ARBA00004141"/>
    </source>
</evidence>
<keyword evidence="2 7" id="KW-0812">Transmembrane</keyword>
<evidence type="ECO:0000256" key="7">
    <source>
        <dbReference type="SAM" id="Phobius"/>
    </source>
</evidence>
<dbReference type="PANTHER" id="PTHR11972:SF69">
    <property type="entry name" value="FERRIC REDUCTION OXIDASE 6-RELATED"/>
    <property type="match status" value="1"/>
</dbReference>
<keyword evidence="3 7" id="KW-1133">Transmembrane helix</keyword>